<dbReference type="Pfam" id="PF08402">
    <property type="entry name" value="TOBE_2"/>
    <property type="match status" value="1"/>
</dbReference>
<dbReference type="Gene3D" id="2.40.50.100">
    <property type="match status" value="1"/>
</dbReference>
<dbReference type="GO" id="GO:0005524">
    <property type="term" value="F:ATP binding"/>
    <property type="evidence" value="ECO:0007669"/>
    <property type="project" value="UniProtKB-KW"/>
</dbReference>
<protein>
    <recommendedName>
        <fullName evidence="9">ABC-type quaternary amine transporter</fullName>
        <ecNumber evidence="9">7.6.2.9</ecNumber>
    </recommendedName>
</protein>
<evidence type="ECO:0000256" key="2">
    <source>
        <dbReference type="ARBA" id="ARBA00022475"/>
    </source>
</evidence>
<keyword evidence="1" id="KW-0813">Transport</keyword>
<keyword evidence="2" id="KW-1003">Cell membrane</keyword>
<evidence type="ECO:0000256" key="6">
    <source>
        <dbReference type="ARBA" id="ARBA00023004"/>
    </source>
</evidence>
<dbReference type="InterPro" id="IPR015853">
    <property type="entry name" value="ABC_transpr_FbpC"/>
</dbReference>
<evidence type="ECO:0000259" key="10">
    <source>
        <dbReference type="PROSITE" id="PS50893"/>
    </source>
</evidence>
<dbReference type="FunFam" id="3.40.50.300:FF:000425">
    <property type="entry name" value="Probable ABC transporter, ATP-binding subunit"/>
    <property type="match status" value="1"/>
</dbReference>
<gene>
    <name evidence="11" type="ORF">JQS43_06390</name>
</gene>
<keyword evidence="6" id="KW-0408">Iron</keyword>
<keyword evidence="3" id="KW-0410">Iron transport</keyword>
<dbReference type="InterPro" id="IPR017871">
    <property type="entry name" value="ABC_transporter-like_CS"/>
</dbReference>
<dbReference type="SUPFAM" id="SSF52540">
    <property type="entry name" value="P-loop containing nucleoside triphosphate hydrolases"/>
    <property type="match status" value="1"/>
</dbReference>
<dbReference type="PROSITE" id="PS00211">
    <property type="entry name" value="ABC_TRANSPORTER_1"/>
    <property type="match status" value="1"/>
</dbReference>
<name>A0A895YMN8_9ACTN</name>
<dbReference type="InterPro" id="IPR008995">
    <property type="entry name" value="Mo/tungstate-bd_C_term_dom"/>
</dbReference>
<keyword evidence="5 11" id="KW-0067">ATP-binding</keyword>
<reference evidence="11" key="1">
    <citation type="submission" date="2021-02" db="EMBL/GenBank/DDBJ databases">
        <title>Natrosporangium hydrolyticum gen. nov., sp. nov, a haloalkaliphilic actinobacterium from a soda solonchak soil.</title>
        <authorList>
            <person name="Sorokin D.Y."/>
            <person name="Khijniak T.V."/>
            <person name="Zakharycheva A.P."/>
            <person name="Boueva O.V."/>
            <person name="Ariskina E.V."/>
            <person name="Hahnke R.L."/>
            <person name="Bunk B."/>
            <person name="Sproer C."/>
            <person name="Schumann P."/>
            <person name="Evtushenko L.I."/>
            <person name="Kublanov I.V."/>
        </authorList>
    </citation>
    <scope>NUCLEOTIDE SEQUENCE</scope>
    <source>
        <strain evidence="11">DSM 106523</strain>
    </source>
</reference>
<evidence type="ECO:0000256" key="3">
    <source>
        <dbReference type="ARBA" id="ARBA00022496"/>
    </source>
</evidence>
<accession>A0A895YMN8</accession>
<dbReference type="EMBL" id="CP070499">
    <property type="protein sequence ID" value="QSB15956.1"/>
    <property type="molecule type" value="Genomic_DNA"/>
</dbReference>
<dbReference type="Pfam" id="PF00005">
    <property type="entry name" value="ABC_tran"/>
    <property type="match status" value="1"/>
</dbReference>
<evidence type="ECO:0000256" key="7">
    <source>
        <dbReference type="ARBA" id="ARBA00023065"/>
    </source>
</evidence>
<dbReference type="PANTHER" id="PTHR42781:SF4">
    <property type="entry name" value="SPERMIDINE_PUTRESCINE IMPORT ATP-BINDING PROTEIN POTA"/>
    <property type="match status" value="1"/>
</dbReference>
<dbReference type="GO" id="GO:0015418">
    <property type="term" value="F:ABC-type quaternary ammonium compound transporting activity"/>
    <property type="evidence" value="ECO:0007669"/>
    <property type="project" value="UniProtKB-EC"/>
</dbReference>
<keyword evidence="4" id="KW-0547">Nucleotide-binding</keyword>
<dbReference type="GO" id="GO:0043190">
    <property type="term" value="C:ATP-binding cassette (ABC) transporter complex"/>
    <property type="evidence" value="ECO:0007669"/>
    <property type="project" value="InterPro"/>
</dbReference>
<dbReference type="InterPro" id="IPR003593">
    <property type="entry name" value="AAA+_ATPase"/>
</dbReference>
<dbReference type="PROSITE" id="PS50893">
    <property type="entry name" value="ABC_TRANSPORTER_2"/>
    <property type="match status" value="1"/>
</dbReference>
<dbReference type="KEGG" id="nhy:JQS43_06390"/>
<dbReference type="AlphaFoldDB" id="A0A895YMN8"/>
<organism evidence="11 12">
    <name type="scientific">Natronosporangium hydrolyticum</name>
    <dbReference type="NCBI Taxonomy" id="2811111"/>
    <lineage>
        <taxon>Bacteria</taxon>
        <taxon>Bacillati</taxon>
        <taxon>Actinomycetota</taxon>
        <taxon>Actinomycetes</taxon>
        <taxon>Micromonosporales</taxon>
        <taxon>Micromonosporaceae</taxon>
        <taxon>Natronosporangium</taxon>
    </lineage>
</organism>
<dbReference type="Proteomes" id="UP000662857">
    <property type="component" value="Chromosome"/>
</dbReference>
<dbReference type="InterPro" id="IPR050093">
    <property type="entry name" value="ABC_SmlMolc_Importer"/>
</dbReference>
<dbReference type="RefSeq" id="WP_239678147.1">
    <property type="nucleotide sequence ID" value="NZ_CP070499.1"/>
</dbReference>
<dbReference type="CDD" id="cd03259">
    <property type="entry name" value="ABC_Carb_Solutes_like"/>
    <property type="match status" value="1"/>
</dbReference>
<keyword evidence="8" id="KW-0472">Membrane</keyword>
<dbReference type="Gene3D" id="3.40.50.300">
    <property type="entry name" value="P-loop containing nucleotide triphosphate hydrolases"/>
    <property type="match status" value="1"/>
</dbReference>
<dbReference type="GO" id="GO:0015408">
    <property type="term" value="F:ABC-type ferric iron transporter activity"/>
    <property type="evidence" value="ECO:0007669"/>
    <property type="project" value="InterPro"/>
</dbReference>
<feature type="domain" description="ABC transporter" evidence="10">
    <location>
        <begin position="4"/>
        <end position="234"/>
    </location>
</feature>
<evidence type="ECO:0000313" key="12">
    <source>
        <dbReference type="Proteomes" id="UP000662857"/>
    </source>
</evidence>
<dbReference type="GO" id="GO:0016887">
    <property type="term" value="F:ATP hydrolysis activity"/>
    <property type="evidence" value="ECO:0007669"/>
    <property type="project" value="InterPro"/>
</dbReference>
<evidence type="ECO:0000256" key="9">
    <source>
        <dbReference type="ARBA" id="ARBA00066388"/>
    </source>
</evidence>
<keyword evidence="12" id="KW-1185">Reference proteome</keyword>
<evidence type="ECO:0000313" key="11">
    <source>
        <dbReference type="EMBL" id="QSB15956.1"/>
    </source>
</evidence>
<dbReference type="InterPro" id="IPR013611">
    <property type="entry name" value="Transp-assoc_OB_typ2"/>
</dbReference>
<dbReference type="SMART" id="SM00382">
    <property type="entry name" value="AAA"/>
    <property type="match status" value="1"/>
</dbReference>
<evidence type="ECO:0000256" key="4">
    <source>
        <dbReference type="ARBA" id="ARBA00022741"/>
    </source>
</evidence>
<sequence>MANLAVHAVHKRYGAVRALSGVALAVPSGQLSAVLGPSGCGKTTLLRCVAGFERVDAGEIEVGGRLVASAGRQLPPERRRVAVVPQEGALFPHLSVGDNVAYGLGRAARRAGRVHEVLELVGLAGYADRMPHELSGGQQQRVAVARALAPRPPLVLLDEPFSALDAGLRADLRRDVRQALQADGATAVLVTHDQGEALSMADQVAVMRDGVIVQSGTPAAIYGRPTDAWVADFVGEAVLLPATVAAGVARTVLGELALTGATSLDQRDGAATVLIRPEQVAVLADARSGQVAATVTRRDFFGHDALLSLRLDEGEIEVAARVFDRSGHALAPGERVGVTVRGPVLAYREQPAGVG</sequence>
<dbReference type="InterPro" id="IPR027417">
    <property type="entry name" value="P-loop_NTPase"/>
</dbReference>
<evidence type="ECO:0000256" key="1">
    <source>
        <dbReference type="ARBA" id="ARBA00022448"/>
    </source>
</evidence>
<keyword evidence="7" id="KW-0406">Ion transport</keyword>
<dbReference type="PANTHER" id="PTHR42781">
    <property type="entry name" value="SPERMIDINE/PUTRESCINE IMPORT ATP-BINDING PROTEIN POTA"/>
    <property type="match status" value="1"/>
</dbReference>
<evidence type="ECO:0000256" key="8">
    <source>
        <dbReference type="ARBA" id="ARBA00023136"/>
    </source>
</evidence>
<dbReference type="EC" id="7.6.2.9" evidence="9"/>
<dbReference type="SUPFAM" id="SSF50331">
    <property type="entry name" value="MOP-like"/>
    <property type="match status" value="1"/>
</dbReference>
<proteinExistence type="predicted"/>
<evidence type="ECO:0000256" key="5">
    <source>
        <dbReference type="ARBA" id="ARBA00022840"/>
    </source>
</evidence>
<dbReference type="InterPro" id="IPR003439">
    <property type="entry name" value="ABC_transporter-like_ATP-bd"/>
</dbReference>